<comment type="caution">
    <text evidence="2">The sequence shown here is derived from an EMBL/GenBank/DDBJ whole genome shotgun (WGS) entry which is preliminary data.</text>
</comment>
<keyword evidence="2" id="KW-0449">Lipoprotein</keyword>
<dbReference type="RefSeq" id="WP_024943926.1">
    <property type="nucleotide sequence ID" value="NZ_BPNR01000012.1"/>
</dbReference>
<reference evidence="2 3" key="1">
    <citation type="submission" date="2021-07" db="EMBL/GenBank/DDBJ databases">
        <title>Draft genome sequence of carbapenem-resistant Aeromonas spp. in Japan.</title>
        <authorList>
            <person name="Maehana S."/>
            <person name="Suzuki M."/>
            <person name="Kitasato H."/>
        </authorList>
    </citation>
    <scope>NUCLEOTIDE SEQUENCE [LARGE SCALE GENOMIC DNA]</scope>
    <source>
        <strain evidence="2 3">KAM382</strain>
    </source>
</reference>
<evidence type="ECO:0000313" key="2">
    <source>
        <dbReference type="EMBL" id="GJB90914.1"/>
    </source>
</evidence>
<protein>
    <submittedName>
        <fullName evidence="2">Lipoprotein</fullName>
    </submittedName>
</protein>
<feature type="signal peptide" evidence="1">
    <location>
        <begin position="1"/>
        <end position="19"/>
    </location>
</feature>
<organism evidence="2 3">
    <name type="scientific">Aeromonas caviae</name>
    <name type="common">Aeromonas punctata</name>
    <dbReference type="NCBI Taxonomy" id="648"/>
    <lineage>
        <taxon>Bacteria</taxon>
        <taxon>Pseudomonadati</taxon>
        <taxon>Pseudomonadota</taxon>
        <taxon>Gammaproteobacteria</taxon>
        <taxon>Aeromonadales</taxon>
        <taxon>Aeromonadaceae</taxon>
        <taxon>Aeromonas</taxon>
    </lineage>
</organism>
<feature type="chain" id="PRO_5044787630" evidence="1">
    <location>
        <begin position="20"/>
        <end position="481"/>
    </location>
</feature>
<dbReference type="PROSITE" id="PS51257">
    <property type="entry name" value="PROKAR_LIPOPROTEIN"/>
    <property type="match status" value="1"/>
</dbReference>
<evidence type="ECO:0000256" key="1">
    <source>
        <dbReference type="SAM" id="SignalP"/>
    </source>
</evidence>
<dbReference type="AlphaFoldDB" id="A0ABD0B6P3"/>
<evidence type="ECO:0000313" key="3">
    <source>
        <dbReference type="Proteomes" id="UP000737420"/>
    </source>
</evidence>
<gene>
    <name evidence="2" type="ORF">KAM382_09750</name>
</gene>
<keyword evidence="1" id="KW-0732">Signal</keyword>
<proteinExistence type="predicted"/>
<sequence length="481" mass="53422">MTVRSWVCIGVCLALSACGGGGDGGSDSTNPPAVKSSIQGKAIDGYIKGATVYLDLNFNKRLDAGEPSSVTTELGDYRMELTGAQEQCAEYVPLVVDVPVGAVDLDTGVVEQAYQMVLPPKFAPITDDDLKHVTPLTTVLWNEVEKQLANDGTLTCQSVMDNRQTREKIARELDAATDRMVHHYNISEQKLYDDYIASGDSETATMAKEIVRGLQASFKETDELKKANPTAIYAYVDYHMGDYRDADYAYPDAWYREQEVFWDDHVVSKLDKVSSDFTQVVRKISYSERFIRKTADYSYVNWYTFESRQGDDSPYSCSVEEKIEHVAGSKAYEIVNKADFQADTFEECVIDNLNEAITHRSASVGSTVDGVGSNATFFYDRQAGSFPFLNDWVDIGDTLSTFNKADMIDALEQLPYGFEDDTPEPDAINWMKRQTSTDANGVKTEIRYTKGGDYTKIVTQTDGTSTTECGTDGVTWGTCKK</sequence>
<accession>A0ABD0B6P3</accession>
<dbReference type="Proteomes" id="UP000737420">
    <property type="component" value="Unassembled WGS sequence"/>
</dbReference>
<dbReference type="EMBL" id="BPOP01000006">
    <property type="protein sequence ID" value="GJB90914.1"/>
    <property type="molecule type" value="Genomic_DNA"/>
</dbReference>
<name>A0ABD0B6P3_AERCA</name>